<dbReference type="PANTHER" id="PTHR11803">
    <property type="entry name" value="2-IMINOBUTANOATE/2-IMINOPROPANOATE DEAMINASE RIDA"/>
    <property type="match status" value="1"/>
</dbReference>
<name>A0A645I3Z4_9ZZZZ</name>
<dbReference type="InterPro" id="IPR006056">
    <property type="entry name" value="RidA"/>
</dbReference>
<dbReference type="EMBL" id="VSSQ01099787">
    <property type="protein sequence ID" value="MPN42203.1"/>
    <property type="molecule type" value="Genomic_DNA"/>
</dbReference>
<organism evidence="2">
    <name type="scientific">bioreactor metagenome</name>
    <dbReference type="NCBI Taxonomy" id="1076179"/>
    <lineage>
        <taxon>unclassified sequences</taxon>
        <taxon>metagenomes</taxon>
        <taxon>ecological metagenomes</taxon>
    </lineage>
</organism>
<dbReference type="NCBIfam" id="TIGR00004">
    <property type="entry name" value="Rid family detoxifying hydrolase"/>
    <property type="match status" value="1"/>
</dbReference>
<reference evidence="2" key="1">
    <citation type="submission" date="2019-08" db="EMBL/GenBank/DDBJ databases">
        <authorList>
            <person name="Kucharzyk K."/>
            <person name="Murdoch R.W."/>
            <person name="Higgins S."/>
            <person name="Loffler F."/>
        </authorList>
    </citation>
    <scope>NUCLEOTIDE SEQUENCE</scope>
</reference>
<dbReference type="GO" id="GO:0120241">
    <property type="term" value="F:2-iminobutanoate/2-iminopropanoate deaminase"/>
    <property type="evidence" value="ECO:0007669"/>
    <property type="project" value="UniProtKB-EC"/>
</dbReference>
<gene>
    <name evidence="2" type="primary">yabJ_56</name>
    <name evidence="2" type="ORF">SDC9_189759</name>
</gene>
<comment type="similarity">
    <text evidence="1">Belongs to the RutC family.</text>
</comment>
<dbReference type="PANTHER" id="PTHR11803:SF59">
    <property type="entry name" value="ENDORIBONUCLEASE"/>
    <property type="match status" value="1"/>
</dbReference>
<dbReference type="SUPFAM" id="SSF55298">
    <property type="entry name" value="YjgF-like"/>
    <property type="match status" value="1"/>
</dbReference>
<dbReference type="CDD" id="cd00448">
    <property type="entry name" value="YjgF_YER057c_UK114_family"/>
    <property type="match status" value="1"/>
</dbReference>
<evidence type="ECO:0000313" key="2">
    <source>
        <dbReference type="EMBL" id="MPN42203.1"/>
    </source>
</evidence>
<dbReference type="EC" id="3.5.99.10" evidence="2"/>
<proteinExistence type="inferred from homology"/>
<comment type="caution">
    <text evidence="2">The sequence shown here is derived from an EMBL/GenBank/DDBJ whole genome shotgun (WGS) entry which is preliminary data.</text>
</comment>
<protein>
    <submittedName>
        <fullName evidence="2">2-iminobutanoate/2-iminopropanoate deaminase</fullName>
        <ecNumber evidence="2">3.5.99.10</ecNumber>
    </submittedName>
</protein>
<dbReference type="Gene3D" id="3.30.1330.40">
    <property type="entry name" value="RutC-like"/>
    <property type="match status" value="1"/>
</dbReference>
<evidence type="ECO:0000256" key="1">
    <source>
        <dbReference type="ARBA" id="ARBA00010552"/>
    </source>
</evidence>
<dbReference type="InterPro" id="IPR006175">
    <property type="entry name" value="YjgF/YER057c/UK114"/>
</dbReference>
<sequence length="125" mass="13769">MLKPINTDNAPIALGPYSQAMEFNGIIFISGQIPIDPKTNTVVEKSIKTQTEQVCINIGNILDIAGSSYKNVIKTTCYLESMSDFKDFNAVYGEYFVSKPARACVAVKQLPQNVMCEIEVIAKLD</sequence>
<accession>A0A645I3Z4</accession>
<dbReference type="Pfam" id="PF01042">
    <property type="entry name" value="Ribonuc_L-PSP"/>
    <property type="match status" value="1"/>
</dbReference>
<dbReference type="AlphaFoldDB" id="A0A645I3Z4"/>
<dbReference type="InterPro" id="IPR035959">
    <property type="entry name" value="RutC-like_sf"/>
</dbReference>
<dbReference type="FunFam" id="3.30.1330.40:FF:000001">
    <property type="entry name" value="L-PSP family endoribonuclease"/>
    <property type="match status" value="1"/>
</dbReference>
<keyword evidence="2" id="KW-0378">Hydrolase</keyword>
<dbReference type="GO" id="GO:0005829">
    <property type="term" value="C:cytosol"/>
    <property type="evidence" value="ECO:0007669"/>
    <property type="project" value="TreeGrafter"/>
</dbReference>